<dbReference type="NCBIfam" id="NF009007">
    <property type="entry name" value="PRK12352.1"/>
    <property type="match status" value="1"/>
</dbReference>
<dbReference type="GO" id="GO:0019546">
    <property type="term" value="P:L-arginine deiminase pathway"/>
    <property type="evidence" value="ECO:0007669"/>
    <property type="project" value="TreeGrafter"/>
</dbReference>
<dbReference type="PIRSF" id="PIRSF000723">
    <property type="entry name" value="Carbamate_kin"/>
    <property type="match status" value="1"/>
</dbReference>
<dbReference type="RefSeq" id="WP_036335417.1">
    <property type="nucleotide sequence ID" value="NZ_JPMX01000037.1"/>
</dbReference>
<gene>
    <name evidence="6" type="ORF">IN07_09645</name>
</gene>
<dbReference type="PRINTS" id="PR01469">
    <property type="entry name" value="CARBMTKINASE"/>
</dbReference>
<keyword evidence="2 4" id="KW-0808">Transferase</keyword>
<dbReference type="Gene3D" id="3.40.1160.10">
    <property type="entry name" value="Acetylglutamate kinase-like"/>
    <property type="match status" value="1"/>
</dbReference>
<dbReference type="EMBL" id="JPMX01000037">
    <property type="protein sequence ID" value="KGH46876.1"/>
    <property type="molecule type" value="Genomic_DNA"/>
</dbReference>
<comment type="caution">
    <text evidence="6">The sequence shown here is derived from an EMBL/GenBank/DDBJ whole genome shotgun (WGS) entry which is preliminary data.</text>
</comment>
<proteinExistence type="inferred from homology"/>
<evidence type="ECO:0000313" key="6">
    <source>
        <dbReference type="EMBL" id="KGH46876.1"/>
    </source>
</evidence>
<reference evidence="6 7" key="1">
    <citation type="submission" date="2014-07" db="EMBL/GenBank/DDBJ databases">
        <title>Biosystematic studies on Modestobacter strains isolated from extreme hyper-arid desert soil and from historic building.</title>
        <authorList>
            <person name="Bukarasam K."/>
            <person name="Bull A."/>
            <person name="Girard G."/>
            <person name="van Wezel G."/>
            <person name="Goodfellow M."/>
        </authorList>
    </citation>
    <scope>NUCLEOTIDE SEQUENCE [LARGE SCALE GENOMIC DNA]</scope>
    <source>
        <strain evidence="6 7">KNN45-2b</strain>
    </source>
</reference>
<dbReference type="Pfam" id="PF00696">
    <property type="entry name" value="AA_kinase"/>
    <property type="match status" value="1"/>
</dbReference>
<comment type="similarity">
    <text evidence="1 4">Belongs to the carbamate kinase family.</text>
</comment>
<organism evidence="6 7">
    <name type="scientific">Modestobacter caceresii</name>
    <dbReference type="NCBI Taxonomy" id="1522368"/>
    <lineage>
        <taxon>Bacteria</taxon>
        <taxon>Bacillati</taxon>
        <taxon>Actinomycetota</taxon>
        <taxon>Actinomycetes</taxon>
        <taxon>Geodermatophilales</taxon>
        <taxon>Geodermatophilaceae</taxon>
        <taxon>Modestobacter</taxon>
    </lineage>
</organism>
<evidence type="ECO:0000256" key="2">
    <source>
        <dbReference type="ARBA" id="ARBA00022679"/>
    </source>
</evidence>
<dbReference type="PANTHER" id="PTHR30409:SF1">
    <property type="entry name" value="CARBAMATE KINASE-RELATED"/>
    <property type="match status" value="1"/>
</dbReference>
<dbReference type="OrthoDB" id="9766717at2"/>
<dbReference type="Proteomes" id="UP000029713">
    <property type="component" value="Unassembled WGS sequence"/>
</dbReference>
<dbReference type="STRING" id="1522368.IN07_09645"/>
<dbReference type="PANTHER" id="PTHR30409">
    <property type="entry name" value="CARBAMATE KINASE"/>
    <property type="match status" value="1"/>
</dbReference>
<keyword evidence="7" id="KW-1185">Reference proteome</keyword>
<dbReference type="InterPro" id="IPR036393">
    <property type="entry name" value="AceGlu_kinase-like_sf"/>
</dbReference>
<name>A0A098YAU3_9ACTN</name>
<sequence length="325" mass="33295">MALPLRVVIALGGNAMTGADGSATPRAQRDAIAVAARHVAAVVATGAEVVLTHGNGPQVGNLLVKNELAAHVVPPVPLDWNVAQTQATIGFTFADELDAALAALGSPQRTAALVTRTLVDPADPGFATPSKPVGRHLPRDEAQRFIDLGQNWEDRGERGWRRVVASPEPLSVVDVPAISALSGAGFVVVCAGGGGVPVVPGAADGDALIGVEAVIDKDLTAALLARELGADTLVIATDVPHVMVDFGTPSARPLTRVTVAEMRAHADAGQFARGSMGPKVEAALRFVADPETGRRGARAVITSLTSISDAVARDDVGTVLTAQKE</sequence>
<evidence type="ECO:0000256" key="1">
    <source>
        <dbReference type="ARBA" id="ARBA00011066"/>
    </source>
</evidence>
<dbReference type="AlphaFoldDB" id="A0A098YAU3"/>
<dbReference type="GO" id="GO:0005829">
    <property type="term" value="C:cytosol"/>
    <property type="evidence" value="ECO:0007669"/>
    <property type="project" value="TreeGrafter"/>
</dbReference>
<evidence type="ECO:0000256" key="3">
    <source>
        <dbReference type="ARBA" id="ARBA00022777"/>
    </source>
</evidence>
<dbReference type="InterPro" id="IPR003964">
    <property type="entry name" value="Carb_kinase"/>
</dbReference>
<dbReference type="GO" id="GO:0008804">
    <property type="term" value="F:carbamate kinase activity"/>
    <property type="evidence" value="ECO:0007669"/>
    <property type="project" value="InterPro"/>
</dbReference>
<evidence type="ECO:0000313" key="7">
    <source>
        <dbReference type="Proteomes" id="UP000029713"/>
    </source>
</evidence>
<dbReference type="SUPFAM" id="SSF53633">
    <property type="entry name" value="Carbamate kinase-like"/>
    <property type="match status" value="1"/>
</dbReference>
<feature type="domain" description="Aspartate/glutamate/uridylate kinase" evidence="5">
    <location>
        <begin position="6"/>
        <end position="288"/>
    </location>
</feature>
<keyword evidence="3 4" id="KW-0418">Kinase</keyword>
<evidence type="ECO:0000259" key="5">
    <source>
        <dbReference type="Pfam" id="PF00696"/>
    </source>
</evidence>
<evidence type="ECO:0000256" key="4">
    <source>
        <dbReference type="PIRNR" id="PIRNR000723"/>
    </source>
</evidence>
<dbReference type="InterPro" id="IPR001048">
    <property type="entry name" value="Asp/Glu/Uridylate_kinase"/>
</dbReference>
<protein>
    <recommendedName>
        <fullName evidence="4">Carbamate kinase</fullName>
    </recommendedName>
</protein>
<accession>A0A098YAU3</accession>